<keyword evidence="2" id="KW-1185">Reference proteome</keyword>
<evidence type="ECO:0000313" key="3">
    <source>
        <dbReference type="WBParaSite" id="HPBE_0000120101-mRNA-1"/>
    </source>
</evidence>
<gene>
    <name evidence="1" type="ORF">HPBE_LOCUS1202</name>
</gene>
<name>A0A183F4V9_HELPZ</name>
<evidence type="ECO:0000313" key="1">
    <source>
        <dbReference type="EMBL" id="VDO19584.1"/>
    </source>
</evidence>
<accession>A0A183F4V9</accession>
<proteinExistence type="predicted"/>
<sequence>MSRSLIFIDCRKNIYGEIKQFLLITSKIAAVQFREDKFATDLMFADDIFADSDAEANAILQEIAAIALHYGLTINAERAYNRRLTMHSLPEQVEESKYLGSTIQQNKVSCIAKIHSRIGKAVMPSAY</sequence>
<dbReference type="OrthoDB" id="425681at2759"/>
<evidence type="ECO:0000313" key="2">
    <source>
        <dbReference type="Proteomes" id="UP000050761"/>
    </source>
</evidence>
<dbReference type="Proteomes" id="UP000050761">
    <property type="component" value="Unassembled WGS sequence"/>
</dbReference>
<reference evidence="1 2" key="1">
    <citation type="submission" date="2018-11" db="EMBL/GenBank/DDBJ databases">
        <authorList>
            <consortium name="Pathogen Informatics"/>
        </authorList>
    </citation>
    <scope>NUCLEOTIDE SEQUENCE [LARGE SCALE GENOMIC DNA]</scope>
</reference>
<organism evidence="2 3">
    <name type="scientific">Heligmosomoides polygyrus</name>
    <name type="common">Parasitic roundworm</name>
    <dbReference type="NCBI Taxonomy" id="6339"/>
    <lineage>
        <taxon>Eukaryota</taxon>
        <taxon>Metazoa</taxon>
        <taxon>Ecdysozoa</taxon>
        <taxon>Nematoda</taxon>
        <taxon>Chromadorea</taxon>
        <taxon>Rhabditida</taxon>
        <taxon>Rhabditina</taxon>
        <taxon>Rhabditomorpha</taxon>
        <taxon>Strongyloidea</taxon>
        <taxon>Heligmosomidae</taxon>
        <taxon>Heligmosomoides</taxon>
    </lineage>
</organism>
<dbReference type="WBParaSite" id="HPBE_0000120101-mRNA-1">
    <property type="protein sequence ID" value="HPBE_0000120101-mRNA-1"/>
    <property type="gene ID" value="HPBE_0000120101"/>
</dbReference>
<reference evidence="3" key="2">
    <citation type="submission" date="2019-09" db="UniProtKB">
        <authorList>
            <consortium name="WormBaseParasite"/>
        </authorList>
    </citation>
    <scope>IDENTIFICATION</scope>
</reference>
<accession>A0A3P7U5L1</accession>
<protein>
    <submittedName>
        <fullName evidence="3">Reverse transcriptase domain-containing protein</fullName>
    </submittedName>
</protein>
<dbReference type="AlphaFoldDB" id="A0A183F4V9"/>
<dbReference type="EMBL" id="UZAH01001218">
    <property type="protein sequence ID" value="VDO19584.1"/>
    <property type="molecule type" value="Genomic_DNA"/>
</dbReference>